<sequence length="241" mass="26656">MRVTRLDSVQQVPTTDHHQHLQDALAALDAAFAPVTEQRVARVGGCTHCYGVDDLEVLAGPARLVPEELIPTVAAESIDHWDDFPTTYRRFTPRIVRALVTDTLHVDHGLIGSRLRAAGWQEWPQREREALETVWHAWWLATLHHHPGQAHVTDVLETVAVSTGALTPWLATWSATRTDAADQHLGDALDVWLHQGGLADLHLGFYSELPATPELLPWLLALTAGRIGAAQLAEVERIAYS</sequence>
<comment type="caution">
    <text evidence="1">The sequence shown here is derived from an EMBL/GenBank/DDBJ whole genome shotgun (WGS) entry which is preliminary data.</text>
</comment>
<dbReference type="Proteomes" id="UP000317940">
    <property type="component" value="Unassembled WGS sequence"/>
</dbReference>
<reference evidence="1 2" key="1">
    <citation type="submission" date="2019-06" db="EMBL/GenBank/DDBJ databases">
        <title>Sequencing the genomes of 1000 actinobacteria strains.</title>
        <authorList>
            <person name="Klenk H.-P."/>
        </authorList>
    </citation>
    <scope>NUCLEOTIDE SEQUENCE [LARGE SCALE GENOMIC DNA]</scope>
    <source>
        <strain evidence="1 2">DSM 44826</strain>
    </source>
</reference>
<dbReference type="EMBL" id="VIWT01000003">
    <property type="protein sequence ID" value="TWF90248.1"/>
    <property type="molecule type" value="Genomic_DNA"/>
</dbReference>
<organism evidence="1 2">
    <name type="scientific">Kitasatospora viridis</name>
    <dbReference type="NCBI Taxonomy" id="281105"/>
    <lineage>
        <taxon>Bacteria</taxon>
        <taxon>Bacillati</taxon>
        <taxon>Actinomycetota</taxon>
        <taxon>Actinomycetes</taxon>
        <taxon>Kitasatosporales</taxon>
        <taxon>Streptomycetaceae</taxon>
        <taxon>Kitasatospora</taxon>
    </lineage>
</organism>
<accession>A0A561TT12</accession>
<proteinExistence type="predicted"/>
<evidence type="ECO:0000313" key="2">
    <source>
        <dbReference type="Proteomes" id="UP000317940"/>
    </source>
</evidence>
<dbReference type="AlphaFoldDB" id="A0A561TT12"/>
<evidence type="ECO:0000313" key="1">
    <source>
        <dbReference type="EMBL" id="TWF90248.1"/>
    </source>
</evidence>
<name>A0A561TT12_9ACTN</name>
<keyword evidence="2" id="KW-1185">Reference proteome</keyword>
<gene>
    <name evidence="1" type="ORF">FHX73_13292</name>
</gene>
<protein>
    <submittedName>
        <fullName evidence="1">Uncharacterized protein</fullName>
    </submittedName>
</protein>